<name>A0A2A4F7Z9_9BURK</name>
<reference evidence="1 2" key="1">
    <citation type="submission" date="2017-01" db="EMBL/GenBank/DDBJ databases">
        <title>Whole-Genome Shotgun Sequencing of Two beta-Proteobacterial Species in Search of the Bulgecin Biosynthetic Cluster.</title>
        <authorList>
            <person name="Horsman M.E."/>
            <person name="Marous D.R."/>
            <person name="Li R."/>
            <person name="Oliver R.A."/>
            <person name="Byun B."/>
            <person name="Emrich S.J."/>
            <person name="Boggess B."/>
            <person name="Townsend C.A."/>
            <person name="Mobashery S."/>
        </authorList>
    </citation>
    <scope>NUCLEOTIDE SEQUENCE [LARGE SCALE GENOMIC DNA]</scope>
    <source>
        <strain evidence="1 2">ATCC 31363</strain>
    </source>
</reference>
<dbReference type="NCBIfam" id="NF042415">
    <property type="entry name" value="STY0301_fam"/>
    <property type="match status" value="1"/>
</dbReference>
<dbReference type="Proteomes" id="UP000218022">
    <property type="component" value="Unassembled WGS sequence"/>
</dbReference>
<gene>
    <name evidence="1" type="ORF">BWP39_00505</name>
</gene>
<organism evidence="1 2">
    <name type="scientific">Paraburkholderia acidicola</name>
    <dbReference type="NCBI Taxonomy" id="1912599"/>
    <lineage>
        <taxon>Bacteria</taxon>
        <taxon>Pseudomonadati</taxon>
        <taxon>Pseudomonadota</taxon>
        <taxon>Betaproteobacteria</taxon>
        <taxon>Burkholderiales</taxon>
        <taxon>Burkholderiaceae</taxon>
        <taxon>Paraburkholderia</taxon>
    </lineage>
</organism>
<comment type="caution">
    <text evidence="1">The sequence shown here is derived from an EMBL/GenBank/DDBJ whole genome shotgun (WGS) entry which is preliminary data.</text>
</comment>
<dbReference type="AlphaFoldDB" id="A0A2A4F7Z9"/>
<dbReference type="EMBL" id="MTZV01000001">
    <property type="protein sequence ID" value="PCE28704.1"/>
    <property type="molecule type" value="Genomic_DNA"/>
</dbReference>
<evidence type="ECO:0000313" key="1">
    <source>
        <dbReference type="EMBL" id="PCE28704.1"/>
    </source>
</evidence>
<evidence type="ECO:0000313" key="2">
    <source>
        <dbReference type="Proteomes" id="UP000218022"/>
    </source>
</evidence>
<accession>A0A2A4F7Z9</accession>
<sequence>MDQWASDITKPTISSRRICPKGKHANGTYVDPSNNAEAYKIVELVCPAKVSAVADVKGVPDDWSVSQRADGLWVDGLIVTDGPLADRGDLQPEDGKKGAVTWDLSGDHSRRSYWASCSYGKWLVLVSKKLPDGILRCSSGPLKVDSSNNPVMRLECK</sequence>
<dbReference type="InterPro" id="IPR049973">
    <property type="entry name" value="STY0301-like"/>
</dbReference>
<protein>
    <submittedName>
        <fullName evidence="1">Uncharacterized protein</fullName>
    </submittedName>
</protein>
<dbReference type="NCBIfam" id="NF033857">
    <property type="entry name" value="BPSL0067_fam"/>
    <property type="match status" value="1"/>
</dbReference>
<dbReference type="InterPro" id="IPR047746">
    <property type="entry name" value="Dae2/Tae2-like"/>
</dbReference>
<proteinExistence type="predicted"/>